<keyword evidence="3" id="KW-1185">Reference proteome</keyword>
<dbReference type="AlphaFoldDB" id="H3NL75"/>
<evidence type="ECO:0000313" key="3">
    <source>
        <dbReference type="Proteomes" id="UP000004191"/>
    </source>
</evidence>
<keyword evidence="1" id="KW-0812">Transmembrane</keyword>
<dbReference type="STRING" id="883114.HMPREF9709_00152"/>
<name>H3NL75_9FIRM</name>
<dbReference type="RefSeq" id="WP_005397007.1">
    <property type="nucleotide sequence ID" value="NZ_JH601088.1"/>
</dbReference>
<reference evidence="2 3" key="1">
    <citation type="submission" date="2012-01" db="EMBL/GenBank/DDBJ databases">
        <title>The Genome Sequence of Helcococcus kunzii ATCC 51366.</title>
        <authorList>
            <consortium name="The Broad Institute Genome Sequencing Platform"/>
            <person name="Earl A."/>
            <person name="Ward D."/>
            <person name="Feldgarden M."/>
            <person name="Gevers D."/>
            <person name="Huys G."/>
            <person name="Young S.K."/>
            <person name="Zeng Q."/>
            <person name="Gargeya S."/>
            <person name="Fitzgerald M."/>
            <person name="Haas B."/>
            <person name="Abouelleil A."/>
            <person name="Alvarado L."/>
            <person name="Arachchi H.M."/>
            <person name="Berlin A."/>
            <person name="Chapman S.B."/>
            <person name="Gearin G."/>
            <person name="Goldberg J."/>
            <person name="Griggs A."/>
            <person name="Gujja S."/>
            <person name="Hansen M."/>
            <person name="Heiman D."/>
            <person name="Howarth C."/>
            <person name="Larimer J."/>
            <person name="Lui A."/>
            <person name="MacDonald P.J.P."/>
            <person name="McCowen C."/>
            <person name="Montmayeur A."/>
            <person name="Murphy C."/>
            <person name="Neiman D."/>
            <person name="Pearson M."/>
            <person name="Priest M."/>
            <person name="Roberts A."/>
            <person name="Saif S."/>
            <person name="Shea T."/>
            <person name="Sisk P."/>
            <person name="Stolte C."/>
            <person name="Sykes S."/>
            <person name="Wortman J."/>
            <person name="Nusbaum C."/>
            <person name="Birren B."/>
        </authorList>
    </citation>
    <scope>NUCLEOTIDE SEQUENCE [LARGE SCALE GENOMIC DNA]</scope>
    <source>
        <strain evidence="2 3">ATCC 51366</strain>
    </source>
</reference>
<gene>
    <name evidence="2" type="ORF">HMPREF9709_00152</name>
</gene>
<dbReference type="GeneID" id="96998174"/>
<evidence type="ECO:0000256" key="1">
    <source>
        <dbReference type="SAM" id="Phobius"/>
    </source>
</evidence>
<sequence length="122" mass="14687">MKNKKMKKYIYIIAILFIAVFLYLTIITKMVFENNINSYLNKEGITNEEILEKKIYRNSKQGGYTAEIKFKKDPKYTYEFTLNGYNPSQYLDYRKINLSIYDEKNVEFNLIKDNTKPVYFIK</sequence>
<proteinExistence type="predicted"/>
<keyword evidence="1" id="KW-0472">Membrane</keyword>
<dbReference type="EMBL" id="AGEI01000003">
    <property type="protein sequence ID" value="EHR36056.1"/>
    <property type="molecule type" value="Genomic_DNA"/>
</dbReference>
<dbReference type="Pfam" id="PF11337">
    <property type="entry name" value="DUF3139"/>
    <property type="match status" value="1"/>
</dbReference>
<comment type="caution">
    <text evidence="2">The sequence shown here is derived from an EMBL/GenBank/DDBJ whole genome shotgun (WGS) entry which is preliminary data.</text>
</comment>
<keyword evidence="1" id="KW-1133">Transmembrane helix</keyword>
<accession>H3NL75</accession>
<protein>
    <recommendedName>
        <fullName evidence="4">DUF3139 domain-containing protein</fullName>
    </recommendedName>
</protein>
<evidence type="ECO:0000313" key="2">
    <source>
        <dbReference type="EMBL" id="EHR36056.1"/>
    </source>
</evidence>
<dbReference type="HOGENOM" id="CLU_2023517_0_0_9"/>
<evidence type="ECO:0008006" key="4">
    <source>
        <dbReference type="Google" id="ProtNLM"/>
    </source>
</evidence>
<dbReference type="InterPro" id="IPR021486">
    <property type="entry name" value="DUF3139"/>
</dbReference>
<feature type="transmembrane region" description="Helical" evidence="1">
    <location>
        <begin position="9"/>
        <end position="32"/>
    </location>
</feature>
<organism evidence="2 3">
    <name type="scientific">Helcococcus kunzii ATCC 51366</name>
    <dbReference type="NCBI Taxonomy" id="883114"/>
    <lineage>
        <taxon>Bacteria</taxon>
        <taxon>Bacillati</taxon>
        <taxon>Bacillota</taxon>
        <taxon>Tissierellia</taxon>
        <taxon>Tissierellales</taxon>
        <taxon>Peptoniphilaceae</taxon>
        <taxon>Helcococcus</taxon>
    </lineage>
</organism>
<dbReference type="Proteomes" id="UP000004191">
    <property type="component" value="Unassembled WGS sequence"/>
</dbReference>
<dbReference type="OrthoDB" id="2410518at2"/>